<sequence length="341" mass="37620">MNKIVTFGEMMMRLKPTDKKRMLQADQFDANYGGSEANVAVSLSLFGDQAAFVSKFPKNILGQAATDKLREYGVDTSLLQYGGPRLGIYFFEKGASVRSTKVTYDRAGSSFALSKSEEYDWPTLLKGADYFYFSGITAALSDEMRKTILEACEYCKENGIKVACDLNFRGKLWTPEEAQSYMKKIMPYLTVCLVNDEDFEQSLGIYAFDGDMSRGIEQKDTFINGMKEIVKQYPNIKVVASVLRDIQSVDKSTWMALMLKDDKIYESPAYNIDVLEGVAGGDAFGAGLMHGILNGNAPQETIDYAIAASVLKLTVLGDLNVSTKEDVEAVMQGGAGTRVAR</sequence>
<evidence type="ECO:0000313" key="5">
    <source>
        <dbReference type="EMBL" id="NME21856.1"/>
    </source>
</evidence>
<dbReference type="InterPro" id="IPR029056">
    <property type="entry name" value="Ribokinase-like"/>
</dbReference>
<dbReference type="RefSeq" id="WP_086135921.1">
    <property type="nucleotide sequence ID" value="NZ_JABAFN010000009.1"/>
</dbReference>
<reference evidence="5 8" key="2">
    <citation type="submission" date="2020-04" db="EMBL/GenBank/DDBJ databases">
        <authorList>
            <person name="Hitch T.C.A."/>
            <person name="Wylensek D."/>
            <person name="Clavel T."/>
        </authorList>
    </citation>
    <scope>NUCLEOTIDE SEQUENCE [LARGE SCALE GENOMIC DNA]</scope>
    <source>
        <strain evidence="5 8">WCA-386-APC-4I</strain>
    </source>
</reference>
<keyword evidence="3 6" id="KW-0418">Kinase</keyword>
<dbReference type="Proteomes" id="UP000194286">
    <property type="component" value="Unassembled WGS sequence"/>
</dbReference>
<dbReference type="CDD" id="cd01166">
    <property type="entry name" value="KdgK"/>
    <property type="match status" value="1"/>
</dbReference>
<feature type="domain" description="Carbohydrate kinase PfkB" evidence="4">
    <location>
        <begin position="1"/>
        <end position="319"/>
    </location>
</feature>
<evidence type="ECO:0000256" key="3">
    <source>
        <dbReference type="ARBA" id="ARBA00022777"/>
    </source>
</evidence>
<dbReference type="Pfam" id="PF00294">
    <property type="entry name" value="PfkB"/>
    <property type="match status" value="1"/>
</dbReference>
<evidence type="ECO:0000256" key="1">
    <source>
        <dbReference type="ARBA" id="ARBA00010688"/>
    </source>
</evidence>
<keyword evidence="2" id="KW-0808">Transferase</keyword>
<dbReference type="AlphaFoldDB" id="A0A1Y2UP00"/>
<reference evidence="6 7" key="1">
    <citation type="submission" date="2016-09" db="EMBL/GenBank/DDBJ databases">
        <title>Lactobacillus reuteri KLR3005, genome sequencing and assembly.</title>
        <authorList>
            <person name="Lee J.-Y."/>
            <person name="Kim E.B."/>
            <person name="Choi Y.-J."/>
        </authorList>
    </citation>
    <scope>NUCLEOTIDE SEQUENCE [LARGE SCALE GENOMIC DNA]</scope>
    <source>
        <strain evidence="6 7">KLR3005</strain>
    </source>
</reference>
<accession>A0A1Y2UP00</accession>
<dbReference type="SUPFAM" id="SSF53613">
    <property type="entry name" value="Ribokinase-like"/>
    <property type="match status" value="1"/>
</dbReference>
<protein>
    <submittedName>
        <fullName evidence="6">2-dehydro-3-deoxygluconokinase</fullName>
    </submittedName>
    <submittedName>
        <fullName evidence="5">Sugar kinase</fullName>
    </submittedName>
</protein>
<dbReference type="GO" id="GO:0016301">
    <property type="term" value="F:kinase activity"/>
    <property type="evidence" value="ECO:0007669"/>
    <property type="project" value="UniProtKB-KW"/>
</dbReference>
<dbReference type="Proteomes" id="UP000587270">
    <property type="component" value="Unassembled WGS sequence"/>
</dbReference>
<comment type="caution">
    <text evidence="6">The sequence shown here is derived from an EMBL/GenBank/DDBJ whole genome shotgun (WGS) entry which is preliminary data.</text>
</comment>
<dbReference type="EMBL" id="JABAFN010000009">
    <property type="protein sequence ID" value="NME21856.1"/>
    <property type="molecule type" value="Genomic_DNA"/>
</dbReference>
<gene>
    <name evidence="6" type="ORF">BHL82_00415</name>
    <name evidence="5" type="ORF">HF865_03915</name>
</gene>
<organism evidence="6 7">
    <name type="scientific">Limosilactobacillus reuteri</name>
    <name type="common">Lactobacillus reuteri</name>
    <dbReference type="NCBI Taxonomy" id="1598"/>
    <lineage>
        <taxon>Bacteria</taxon>
        <taxon>Bacillati</taxon>
        <taxon>Bacillota</taxon>
        <taxon>Bacilli</taxon>
        <taxon>Lactobacillales</taxon>
        <taxon>Lactobacillaceae</taxon>
        <taxon>Limosilactobacillus</taxon>
    </lineage>
</organism>
<comment type="similarity">
    <text evidence="1">Belongs to the carbohydrate kinase PfkB family.</text>
</comment>
<dbReference type="PANTHER" id="PTHR43320">
    <property type="entry name" value="SUGAR KINASE"/>
    <property type="match status" value="1"/>
</dbReference>
<dbReference type="InterPro" id="IPR052700">
    <property type="entry name" value="Carb_kinase_PfkB-like"/>
</dbReference>
<name>A0A1Y2UP00_LIMRT</name>
<dbReference type="InterPro" id="IPR011611">
    <property type="entry name" value="PfkB_dom"/>
</dbReference>
<dbReference type="Gene3D" id="3.40.1190.20">
    <property type="match status" value="1"/>
</dbReference>
<dbReference type="PANTHER" id="PTHR43320:SF2">
    <property type="entry name" value="2-DEHYDRO-3-DEOXYGLUCONOKINASE_2-DEHYDRO-3-DEOXYGALACTONOKINASE"/>
    <property type="match status" value="1"/>
</dbReference>
<evidence type="ECO:0000259" key="4">
    <source>
        <dbReference type="Pfam" id="PF00294"/>
    </source>
</evidence>
<evidence type="ECO:0000256" key="2">
    <source>
        <dbReference type="ARBA" id="ARBA00022679"/>
    </source>
</evidence>
<evidence type="ECO:0000313" key="8">
    <source>
        <dbReference type="Proteomes" id="UP000587270"/>
    </source>
</evidence>
<evidence type="ECO:0000313" key="7">
    <source>
        <dbReference type="Proteomes" id="UP000194286"/>
    </source>
</evidence>
<proteinExistence type="inferred from homology"/>
<evidence type="ECO:0000313" key="6">
    <source>
        <dbReference type="EMBL" id="OTA85416.1"/>
    </source>
</evidence>
<dbReference type="EMBL" id="MIMU01000084">
    <property type="protein sequence ID" value="OTA85416.1"/>
    <property type="molecule type" value="Genomic_DNA"/>
</dbReference>